<reference evidence="3 4" key="1">
    <citation type="submission" date="2014-06" db="EMBL/GenBank/DDBJ databases">
        <title>Draft genome sequence of Paenibacillus sp. MSt1.</title>
        <authorList>
            <person name="Aw Y.K."/>
            <person name="Ong K.S."/>
            <person name="Gan H.M."/>
            <person name="Lee S.M."/>
        </authorList>
    </citation>
    <scope>NUCLEOTIDE SEQUENCE [LARGE SCALE GENOMIC DNA]</scope>
    <source>
        <strain evidence="3 4">MSt1</strain>
    </source>
</reference>
<dbReference type="PANTHER" id="PTHR21064">
    <property type="entry name" value="AMINOGLYCOSIDE PHOSPHOTRANSFERASE DOMAIN-CONTAINING PROTEIN-RELATED"/>
    <property type="match status" value="1"/>
</dbReference>
<dbReference type="Gene3D" id="3.90.1200.10">
    <property type="match status" value="1"/>
</dbReference>
<comment type="similarity">
    <text evidence="1">Belongs to the pseudomonas-type ThrB family.</text>
</comment>
<dbReference type="eggNOG" id="COG2334">
    <property type="taxonomic scope" value="Bacteria"/>
</dbReference>
<dbReference type="Pfam" id="PF01636">
    <property type="entry name" value="APH"/>
    <property type="match status" value="1"/>
</dbReference>
<dbReference type="RefSeq" id="WP_036675039.1">
    <property type="nucleotide sequence ID" value="NZ_JNVM01000001.1"/>
</dbReference>
<keyword evidence="4" id="KW-1185">Reference proteome</keyword>
<dbReference type="InterPro" id="IPR011009">
    <property type="entry name" value="Kinase-like_dom_sf"/>
</dbReference>
<dbReference type="SUPFAM" id="SSF56112">
    <property type="entry name" value="Protein kinase-like (PK-like)"/>
    <property type="match status" value="1"/>
</dbReference>
<evidence type="ECO:0000313" key="4">
    <source>
        <dbReference type="Proteomes" id="UP000028123"/>
    </source>
</evidence>
<dbReference type="AlphaFoldDB" id="A0A081PB05"/>
<protein>
    <submittedName>
        <fullName evidence="3">Aminoglycoside phosphotransferase</fullName>
    </submittedName>
</protein>
<dbReference type="OrthoDB" id="4030632at2"/>
<dbReference type="InterPro" id="IPR050249">
    <property type="entry name" value="Pseudomonas-type_ThrB"/>
</dbReference>
<evidence type="ECO:0000313" key="3">
    <source>
        <dbReference type="EMBL" id="KEQ27878.1"/>
    </source>
</evidence>
<dbReference type="PANTHER" id="PTHR21064:SF6">
    <property type="entry name" value="AMINOGLYCOSIDE PHOSPHOTRANSFERASE DOMAIN-CONTAINING PROTEIN"/>
    <property type="match status" value="1"/>
</dbReference>
<dbReference type="Gene3D" id="3.30.200.20">
    <property type="entry name" value="Phosphorylase Kinase, domain 1"/>
    <property type="match status" value="1"/>
</dbReference>
<feature type="domain" description="Aminoglycoside phosphotransferase" evidence="2">
    <location>
        <begin position="37"/>
        <end position="264"/>
    </location>
</feature>
<organism evidence="3 4">
    <name type="scientific">Paenibacillus tyrfis</name>
    <dbReference type="NCBI Taxonomy" id="1501230"/>
    <lineage>
        <taxon>Bacteria</taxon>
        <taxon>Bacillati</taxon>
        <taxon>Bacillota</taxon>
        <taxon>Bacilli</taxon>
        <taxon>Bacillales</taxon>
        <taxon>Paenibacillaceae</taxon>
        <taxon>Paenibacillus</taxon>
    </lineage>
</organism>
<evidence type="ECO:0000256" key="1">
    <source>
        <dbReference type="ARBA" id="ARBA00038240"/>
    </source>
</evidence>
<name>A0A081PB05_9BACL</name>
<proteinExistence type="inferred from homology"/>
<dbReference type="EMBL" id="JNVM01000001">
    <property type="protein sequence ID" value="KEQ27878.1"/>
    <property type="molecule type" value="Genomic_DNA"/>
</dbReference>
<keyword evidence="3" id="KW-0808">Transferase</keyword>
<gene>
    <name evidence="3" type="ORF">ET33_00160</name>
</gene>
<dbReference type="GO" id="GO:0019202">
    <property type="term" value="F:amino acid kinase activity"/>
    <property type="evidence" value="ECO:0007669"/>
    <property type="project" value="TreeGrafter"/>
</dbReference>
<comment type="caution">
    <text evidence="3">The sequence shown here is derived from an EMBL/GenBank/DDBJ whole genome shotgun (WGS) entry which is preliminary data.</text>
</comment>
<accession>A0A081PB05</accession>
<dbReference type="InterPro" id="IPR002575">
    <property type="entry name" value="Aminoglycoside_PTrfase"/>
</dbReference>
<dbReference type="Proteomes" id="UP000028123">
    <property type="component" value="Unassembled WGS sequence"/>
</dbReference>
<sequence>MMNLRNMVQGLESDAVALELITHWEHDQGTLKFWRASSTFVYVVKRKQKTYFLRFSFEQETPLEQIEAELEFMQYLHRHGFPCVIPLPSVNGRLIESVQLPQGRYYGVVFSKADGVPLYEVDEPPCEAWGRSLATLHALSQAYEPAGGRRRNWREALLFAENVLHRHPHENEAMAELARVKAWLESMPAAEETYGLIHYDFQTDNVFWREKTGQLNVIDFDDSMYHWFAMDIVAALADQLEDESSEGEAQLQAFVRGYRSVRPLDDTVVQDFPRFRRFAELYSFSRLLASLENSELEEAPEWLDGLKIKLRQYCDEMRQSFAKPW</sequence>
<evidence type="ECO:0000259" key="2">
    <source>
        <dbReference type="Pfam" id="PF01636"/>
    </source>
</evidence>